<reference evidence="1 2" key="1">
    <citation type="journal article" date="2021" name="Front. Genet.">
        <title>Chromosome-Level Genome Assembly Reveals Significant Gene Expansion in the Toll and IMD Signaling Pathways of Dendrolimus kikuchii.</title>
        <authorList>
            <person name="Zhou J."/>
            <person name="Wu P."/>
            <person name="Xiong Z."/>
            <person name="Liu N."/>
            <person name="Zhao N."/>
            <person name="Ji M."/>
            <person name="Qiu Y."/>
            <person name="Yang B."/>
        </authorList>
    </citation>
    <scope>NUCLEOTIDE SEQUENCE [LARGE SCALE GENOMIC DNA]</scope>
    <source>
        <strain evidence="1">Ann1</strain>
    </source>
</reference>
<proteinExistence type="predicted"/>
<gene>
    <name evidence="1" type="ORF">K1T71_013238</name>
</gene>
<name>A0ACC1CHX3_9NEOP</name>
<evidence type="ECO:0000313" key="2">
    <source>
        <dbReference type="Proteomes" id="UP000824533"/>
    </source>
</evidence>
<sequence>MIGSFWNLCRACPSMPVDKLHSEYRSTYRWHEHKEQQQHQGVVKQPAPTPPTALAIPRGAMEPALPRRKKYPGVAYKTNELFDPAPIDDIRPQQTSAFDRARSAQRGDADRAGRRSKSEGPRQPRWTDTVEPKV</sequence>
<dbReference type="EMBL" id="CM034411">
    <property type="protein sequence ID" value="KAJ0171039.1"/>
    <property type="molecule type" value="Genomic_DNA"/>
</dbReference>
<dbReference type="Proteomes" id="UP000824533">
    <property type="component" value="Linkage Group LG25"/>
</dbReference>
<organism evidence="1 2">
    <name type="scientific">Dendrolimus kikuchii</name>
    <dbReference type="NCBI Taxonomy" id="765133"/>
    <lineage>
        <taxon>Eukaryota</taxon>
        <taxon>Metazoa</taxon>
        <taxon>Ecdysozoa</taxon>
        <taxon>Arthropoda</taxon>
        <taxon>Hexapoda</taxon>
        <taxon>Insecta</taxon>
        <taxon>Pterygota</taxon>
        <taxon>Neoptera</taxon>
        <taxon>Endopterygota</taxon>
        <taxon>Lepidoptera</taxon>
        <taxon>Glossata</taxon>
        <taxon>Ditrysia</taxon>
        <taxon>Bombycoidea</taxon>
        <taxon>Lasiocampidae</taxon>
        <taxon>Dendrolimus</taxon>
    </lineage>
</organism>
<comment type="caution">
    <text evidence="1">The sequence shown here is derived from an EMBL/GenBank/DDBJ whole genome shotgun (WGS) entry which is preliminary data.</text>
</comment>
<keyword evidence="2" id="KW-1185">Reference proteome</keyword>
<evidence type="ECO:0000313" key="1">
    <source>
        <dbReference type="EMBL" id="KAJ0171039.1"/>
    </source>
</evidence>
<protein>
    <submittedName>
        <fullName evidence="1">Uncharacterized protein</fullName>
    </submittedName>
</protein>
<accession>A0ACC1CHX3</accession>